<dbReference type="Proteomes" id="UP001391051">
    <property type="component" value="Unassembled WGS sequence"/>
</dbReference>
<evidence type="ECO:0000313" key="2">
    <source>
        <dbReference type="Proteomes" id="UP001391051"/>
    </source>
</evidence>
<keyword evidence="2" id="KW-1185">Reference proteome</keyword>
<comment type="caution">
    <text evidence="1">The sequence shown here is derived from an EMBL/GenBank/DDBJ whole genome shotgun (WGS) entry which is preliminary data.</text>
</comment>
<organism evidence="1 2">
    <name type="scientific">Apiospora aurea</name>
    <dbReference type="NCBI Taxonomy" id="335848"/>
    <lineage>
        <taxon>Eukaryota</taxon>
        <taxon>Fungi</taxon>
        <taxon>Dikarya</taxon>
        <taxon>Ascomycota</taxon>
        <taxon>Pezizomycotina</taxon>
        <taxon>Sordariomycetes</taxon>
        <taxon>Xylariomycetidae</taxon>
        <taxon>Amphisphaeriales</taxon>
        <taxon>Apiosporaceae</taxon>
        <taxon>Apiospora</taxon>
    </lineage>
</organism>
<dbReference type="EMBL" id="JAQQWE010000006">
    <property type="protein sequence ID" value="KAK7947863.1"/>
    <property type="molecule type" value="Genomic_DNA"/>
</dbReference>
<gene>
    <name evidence="1" type="ORF">PG986_008749</name>
</gene>
<dbReference type="GeneID" id="92078033"/>
<dbReference type="RefSeq" id="XP_066697369.1">
    <property type="nucleotide sequence ID" value="XM_066844971.1"/>
</dbReference>
<accession>A0ABR1Q5X7</accession>
<proteinExistence type="predicted"/>
<reference evidence="1 2" key="1">
    <citation type="submission" date="2023-01" db="EMBL/GenBank/DDBJ databases">
        <title>Analysis of 21 Apiospora genomes using comparative genomics revels a genus with tremendous synthesis potential of carbohydrate active enzymes and secondary metabolites.</title>
        <authorList>
            <person name="Sorensen T."/>
        </authorList>
    </citation>
    <scope>NUCLEOTIDE SEQUENCE [LARGE SCALE GENOMIC DNA]</scope>
    <source>
        <strain evidence="1 2">CBS 24483</strain>
    </source>
</reference>
<sequence length="252" mass="27498">MNAANSDADTRLPPKITSYVGAVKHVPPGDETRARRAKTDAEGRQNLANLRRVNKLFRRCATPLLFRHISATVYGLVRLHEVSMHPALAAHVRHVDVGVGRARSLLARNTRYAEDLAGLLGPCLARLPHLASLDFVVGGKASLRELPPKLNDALVKALASALLYVELPGLRELDLSFPIARDFEQLAHADDEPRSTRVRLGPRVLGEAPAPWFTRQGVDERVVAAAALVRAHRPGVRGQSARHVRAQPGPAR</sequence>
<evidence type="ECO:0000313" key="1">
    <source>
        <dbReference type="EMBL" id="KAK7947863.1"/>
    </source>
</evidence>
<protein>
    <submittedName>
        <fullName evidence="1">Uncharacterized protein</fullName>
    </submittedName>
</protein>
<name>A0ABR1Q5X7_9PEZI</name>